<evidence type="ECO:0000313" key="1">
    <source>
        <dbReference type="EMBL" id="KAI9915738.1"/>
    </source>
</evidence>
<organism evidence="1 2">
    <name type="scientific">Peronosclerospora sorghi</name>
    <dbReference type="NCBI Taxonomy" id="230839"/>
    <lineage>
        <taxon>Eukaryota</taxon>
        <taxon>Sar</taxon>
        <taxon>Stramenopiles</taxon>
        <taxon>Oomycota</taxon>
        <taxon>Peronosporomycetes</taxon>
        <taxon>Peronosporales</taxon>
        <taxon>Peronosporaceae</taxon>
        <taxon>Peronosclerospora</taxon>
    </lineage>
</organism>
<evidence type="ECO:0000313" key="2">
    <source>
        <dbReference type="Proteomes" id="UP001163321"/>
    </source>
</evidence>
<reference evidence="1 2" key="1">
    <citation type="journal article" date="2022" name="bioRxiv">
        <title>The genome of the oomycete Peronosclerospora sorghi, a cosmopolitan pathogen of maize and sorghum, is inflated with dispersed pseudogenes.</title>
        <authorList>
            <person name="Fletcher K."/>
            <person name="Martin F."/>
            <person name="Isakeit T."/>
            <person name="Cavanaugh K."/>
            <person name="Magill C."/>
            <person name="Michelmore R."/>
        </authorList>
    </citation>
    <scope>NUCLEOTIDE SEQUENCE [LARGE SCALE GENOMIC DNA]</scope>
    <source>
        <strain evidence="1">P6</strain>
    </source>
</reference>
<keyword evidence="2" id="KW-1185">Reference proteome</keyword>
<comment type="caution">
    <text evidence="1">The sequence shown here is derived from an EMBL/GenBank/DDBJ whole genome shotgun (WGS) entry which is preliminary data.</text>
</comment>
<dbReference type="EMBL" id="CM047582">
    <property type="protein sequence ID" value="KAI9915738.1"/>
    <property type="molecule type" value="Genomic_DNA"/>
</dbReference>
<proteinExistence type="predicted"/>
<sequence length="80" mass="9156">MRGCLDDPTPRKAKLLIRFRRPFRLEEITPLTPSVGAFLNSLSLILISWFVFLERTITVELFHLVNTESNPLGFSHEGIS</sequence>
<dbReference type="Proteomes" id="UP001163321">
    <property type="component" value="Chromosome 3"/>
</dbReference>
<gene>
    <name evidence="1" type="ORF">PsorP6_006871</name>
</gene>
<accession>A0ACC0WCS7</accession>
<protein>
    <submittedName>
        <fullName evidence="1">Uncharacterized protein</fullName>
    </submittedName>
</protein>
<name>A0ACC0WCS7_9STRA</name>